<accession>A0A8W8J033</accession>
<keyword evidence="3" id="KW-1185">Reference proteome</keyword>
<keyword evidence="1" id="KW-0472">Membrane</keyword>
<name>A0A8W8J033_MAGGI</name>
<sequence length="493" mass="55911">MQFYRKRTKTFDNKVQLPMEGNQGGPGGVEYELRRTGGRLIFVISLCLALLGLVLLYQTHNPSGDVTCPQLFFDVSTMHNDLEISGNGDVIANTNRYVKIRLENYHGILGIFSVGNIGEFQIKISVTIDIQKKIKGDDPLFEIAFAERKQLKNDAFDRKIKTSLSILGKKCSSKHMCLIVQRRGVTYKKMEITGINVGSYIGVLTMTKENDSIVIHVSDKEPICKPLLKLPQDNIFNKDIVPVYGVTKNDSTARVLLTVIRDVGNVASFDETTCHKTIYTSGDGKAIANYNVGIQFRRGGAFSKAYRGVLGDIAFKENNNDNESFLLKPDYFEIKVHFDVDLRNTEVESSLFEFGLSPRNLIDNHKVLRYHSSAIIVSIGRCTKRLRLCMSYWQDGTQDRMYTAFGQYYEKVNDSFTFGLKVDSSEHIVSVYLVNERKEWVHDFLDVTFVRPLYPVFGLTDRTFVKIHLLSSSSVTKMYSVLGFFPQYPACEI</sequence>
<evidence type="ECO:0000313" key="3">
    <source>
        <dbReference type="Proteomes" id="UP000005408"/>
    </source>
</evidence>
<feature type="transmembrane region" description="Helical" evidence="1">
    <location>
        <begin position="40"/>
        <end position="57"/>
    </location>
</feature>
<evidence type="ECO:0000313" key="2">
    <source>
        <dbReference type="EnsemblMetazoa" id="G16141.1:cds"/>
    </source>
</evidence>
<dbReference type="EnsemblMetazoa" id="G16141.1">
    <property type="protein sequence ID" value="G16141.1:cds"/>
    <property type="gene ID" value="G16141"/>
</dbReference>
<reference evidence="2" key="1">
    <citation type="submission" date="2022-08" db="UniProtKB">
        <authorList>
            <consortium name="EnsemblMetazoa"/>
        </authorList>
    </citation>
    <scope>IDENTIFICATION</scope>
    <source>
        <strain evidence="2">05x7-T-G4-1.051#20</strain>
    </source>
</reference>
<dbReference type="Proteomes" id="UP000005408">
    <property type="component" value="Unassembled WGS sequence"/>
</dbReference>
<organism evidence="2 3">
    <name type="scientific">Magallana gigas</name>
    <name type="common">Pacific oyster</name>
    <name type="synonym">Crassostrea gigas</name>
    <dbReference type="NCBI Taxonomy" id="29159"/>
    <lineage>
        <taxon>Eukaryota</taxon>
        <taxon>Metazoa</taxon>
        <taxon>Spiralia</taxon>
        <taxon>Lophotrochozoa</taxon>
        <taxon>Mollusca</taxon>
        <taxon>Bivalvia</taxon>
        <taxon>Autobranchia</taxon>
        <taxon>Pteriomorphia</taxon>
        <taxon>Ostreida</taxon>
        <taxon>Ostreoidea</taxon>
        <taxon>Ostreidae</taxon>
        <taxon>Magallana</taxon>
    </lineage>
</organism>
<dbReference type="AlphaFoldDB" id="A0A8W8J033"/>
<keyword evidence="1" id="KW-1133">Transmembrane helix</keyword>
<evidence type="ECO:0000256" key="1">
    <source>
        <dbReference type="SAM" id="Phobius"/>
    </source>
</evidence>
<keyword evidence="1" id="KW-0812">Transmembrane</keyword>
<protein>
    <submittedName>
        <fullName evidence="2">Uncharacterized protein</fullName>
    </submittedName>
</protein>
<proteinExistence type="predicted"/>